<dbReference type="PRINTS" id="PR00412">
    <property type="entry name" value="EPOXHYDRLASE"/>
</dbReference>
<keyword evidence="4" id="KW-1185">Reference proteome</keyword>
<dbReference type="PRINTS" id="PR00111">
    <property type="entry name" value="ABHYDROLASE"/>
</dbReference>
<evidence type="ECO:0000313" key="3">
    <source>
        <dbReference type="EMBL" id="MDC8753963.1"/>
    </source>
</evidence>
<dbReference type="InterPro" id="IPR029058">
    <property type="entry name" value="AB_hydrolase_fold"/>
</dbReference>
<gene>
    <name evidence="3" type="ORF">OIK40_04815</name>
</gene>
<evidence type="ECO:0000259" key="2">
    <source>
        <dbReference type="Pfam" id="PF00561"/>
    </source>
</evidence>
<dbReference type="PANTHER" id="PTHR42977">
    <property type="entry name" value="HYDROLASE-RELATED"/>
    <property type="match status" value="1"/>
</dbReference>
<dbReference type="RefSeq" id="WP_273676675.1">
    <property type="nucleotide sequence ID" value="NZ_JAQQXQ010000003.1"/>
</dbReference>
<name>A0ABT5JMY0_9SPHN</name>
<accession>A0ABT5JMY0</accession>
<evidence type="ECO:0000256" key="1">
    <source>
        <dbReference type="ARBA" id="ARBA00022801"/>
    </source>
</evidence>
<protein>
    <submittedName>
        <fullName evidence="3">Haloalkane dehalogenase</fullName>
    </submittedName>
</protein>
<evidence type="ECO:0000313" key="4">
    <source>
        <dbReference type="Proteomes" id="UP001216558"/>
    </source>
</evidence>
<dbReference type="PANTHER" id="PTHR42977:SF3">
    <property type="entry name" value="AB HYDROLASE-1 DOMAIN-CONTAINING PROTEIN"/>
    <property type="match status" value="1"/>
</dbReference>
<sequence length="302" mass="33141">MEILRTPDAAFAGIDDFPFEPHYLDIVDARTGQPLRIHYIDEGPREGRIVLMMHGEPSWSYLYRHMIGPLAAAGYRVLAPDLIGFGKSDKPAAKSDYTYARHVGWMRQWIEALELGGITLACQDWGSLIGLRLVAAMPERFAGVVLSNGGLPEGGPAPRAFAIWRAFSQWSPFFPIGKIIAKGTKRGLSDAEIAAYDAPFPDARYKAGARIFPSLVPFAGNLAVPDQREAWKVFETWDKPFLCAFSDGDPITRGGESRFIGRVPGTAGQPHRTLSGGHFIQEDDPQGFVGAILEIARQGDTK</sequence>
<dbReference type="NCBIfam" id="NF002043">
    <property type="entry name" value="PRK00870.1"/>
    <property type="match status" value="1"/>
</dbReference>
<dbReference type="InterPro" id="IPR000639">
    <property type="entry name" value="Epox_hydrolase-like"/>
</dbReference>
<feature type="domain" description="AB hydrolase-1" evidence="2">
    <location>
        <begin position="49"/>
        <end position="285"/>
    </location>
</feature>
<dbReference type="InterPro" id="IPR051340">
    <property type="entry name" value="Haloalkane_dehalogenase"/>
</dbReference>
<organism evidence="3 4">
    <name type="scientific">Erythrobacter fulvus</name>
    <dbReference type="NCBI Taxonomy" id="2987523"/>
    <lineage>
        <taxon>Bacteria</taxon>
        <taxon>Pseudomonadati</taxon>
        <taxon>Pseudomonadota</taxon>
        <taxon>Alphaproteobacteria</taxon>
        <taxon>Sphingomonadales</taxon>
        <taxon>Erythrobacteraceae</taxon>
        <taxon>Erythrobacter/Porphyrobacter group</taxon>
        <taxon>Erythrobacter</taxon>
    </lineage>
</organism>
<dbReference type="Pfam" id="PF00561">
    <property type="entry name" value="Abhydrolase_1"/>
    <property type="match status" value="1"/>
</dbReference>
<keyword evidence="1" id="KW-0378">Hydrolase</keyword>
<dbReference type="Gene3D" id="3.40.50.1820">
    <property type="entry name" value="alpha/beta hydrolase"/>
    <property type="match status" value="1"/>
</dbReference>
<dbReference type="EMBL" id="JAQQXQ010000003">
    <property type="protein sequence ID" value="MDC8753963.1"/>
    <property type="molecule type" value="Genomic_DNA"/>
</dbReference>
<dbReference type="Proteomes" id="UP001216558">
    <property type="component" value="Unassembled WGS sequence"/>
</dbReference>
<reference evidence="3 4" key="1">
    <citation type="submission" date="2022-10" db="EMBL/GenBank/DDBJ databases">
        <title>Erythrobacter sp. sf7 Genome sequencing.</title>
        <authorList>
            <person name="Park S."/>
        </authorList>
    </citation>
    <scope>NUCLEOTIDE SEQUENCE [LARGE SCALE GENOMIC DNA]</scope>
    <source>
        <strain evidence="4">sf7</strain>
    </source>
</reference>
<proteinExistence type="predicted"/>
<comment type="caution">
    <text evidence="3">The sequence shown here is derived from an EMBL/GenBank/DDBJ whole genome shotgun (WGS) entry which is preliminary data.</text>
</comment>
<dbReference type="InterPro" id="IPR000073">
    <property type="entry name" value="AB_hydrolase_1"/>
</dbReference>
<dbReference type="SUPFAM" id="SSF53474">
    <property type="entry name" value="alpha/beta-Hydrolases"/>
    <property type="match status" value="1"/>
</dbReference>